<dbReference type="InterPro" id="IPR017937">
    <property type="entry name" value="Thioredoxin_CS"/>
</dbReference>
<dbReference type="PROSITE" id="PS51352">
    <property type="entry name" value="THIOREDOXIN_2"/>
    <property type="match status" value="1"/>
</dbReference>
<dbReference type="KEGG" id="bne:DA69_13575"/>
<dbReference type="AlphaFoldDB" id="A0A172Y8Y6"/>
<dbReference type="InterPro" id="IPR036249">
    <property type="entry name" value="Thioredoxin-like_sf"/>
</dbReference>
<evidence type="ECO:0000256" key="1">
    <source>
        <dbReference type="ARBA" id="ARBA00023284"/>
    </source>
</evidence>
<dbReference type="InterPro" id="IPR013766">
    <property type="entry name" value="Thioredoxin_domain"/>
</dbReference>
<dbReference type="Pfam" id="PF00578">
    <property type="entry name" value="AhpC-TSA"/>
    <property type="match status" value="1"/>
</dbReference>
<reference evidence="3 4" key="1">
    <citation type="journal article" date="2014" name="Genome Announc.">
        <title>Genome Sequence of a Promising Hydrogen-Producing Facultative Anaerobic Bacterium, Brevundimonas naejangsanensis Strain B1.</title>
        <authorList>
            <person name="Su H."/>
            <person name="Zhang T."/>
            <person name="Bao M."/>
            <person name="Jiang Y."/>
            <person name="Wang Y."/>
            <person name="Tan T."/>
        </authorList>
    </citation>
    <scope>NUCLEOTIDE SEQUENCE [LARGE SCALE GENOMIC DNA]</scope>
    <source>
        <strain evidence="3 4">B1</strain>
    </source>
</reference>
<accession>A0A172Y8Y6</accession>
<evidence type="ECO:0000259" key="2">
    <source>
        <dbReference type="PROSITE" id="PS51352"/>
    </source>
</evidence>
<proteinExistence type="predicted"/>
<dbReference type="EMBL" id="CP015614">
    <property type="protein sequence ID" value="ANF55674.1"/>
    <property type="molecule type" value="Genomic_DNA"/>
</dbReference>
<sequence>MSGSGRTWAGVATFAVIGVGAALLYVNQKGGGKESAPPAAQPAAQAAAQPLEPQLAAFAKGSLAALQAPASPTAPDYVFKTADGADVRLADFAGKVTVVNLWATWCAPCKIEMPTLAALADHYKARDDFAVVAVSMDLDKTADEARAFIAENAPLDFYIDPKFQLAFEFPGKGAMPQTIVMDRQGRVRAVLTGEADWAGPEARALIDHLLAEG</sequence>
<dbReference type="PROSITE" id="PS00194">
    <property type="entry name" value="THIOREDOXIN_1"/>
    <property type="match status" value="1"/>
</dbReference>
<dbReference type="PANTHER" id="PTHR42852:SF18">
    <property type="entry name" value="CHROMOSOME UNDETERMINED SCAFFOLD_47, WHOLE GENOME SHOTGUN SEQUENCE"/>
    <property type="match status" value="1"/>
</dbReference>
<dbReference type="STRING" id="588932.DA69_13575"/>
<keyword evidence="1" id="KW-0676">Redox-active center</keyword>
<dbReference type="PANTHER" id="PTHR42852">
    <property type="entry name" value="THIOL:DISULFIDE INTERCHANGE PROTEIN DSBE"/>
    <property type="match status" value="1"/>
</dbReference>
<keyword evidence="4" id="KW-1185">Reference proteome</keyword>
<protein>
    <submittedName>
        <fullName evidence="3">Antioxidant AhpC</fullName>
    </submittedName>
</protein>
<dbReference type="Gene3D" id="3.40.30.10">
    <property type="entry name" value="Glutaredoxin"/>
    <property type="match status" value="1"/>
</dbReference>
<dbReference type="RefSeq" id="WP_025976653.1">
    <property type="nucleotide sequence ID" value="NZ_CP015614.1"/>
</dbReference>
<organism evidence="3 4">
    <name type="scientific">Brevundimonas naejangsanensis</name>
    <dbReference type="NCBI Taxonomy" id="588932"/>
    <lineage>
        <taxon>Bacteria</taxon>
        <taxon>Pseudomonadati</taxon>
        <taxon>Pseudomonadota</taxon>
        <taxon>Alphaproteobacteria</taxon>
        <taxon>Caulobacterales</taxon>
        <taxon>Caulobacteraceae</taxon>
        <taxon>Brevundimonas</taxon>
    </lineage>
</organism>
<gene>
    <name evidence="3" type="ORF">DA69_13575</name>
</gene>
<dbReference type="SUPFAM" id="SSF52833">
    <property type="entry name" value="Thioredoxin-like"/>
    <property type="match status" value="1"/>
</dbReference>
<dbReference type="CDD" id="cd02966">
    <property type="entry name" value="TlpA_like_family"/>
    <property type="match status" value="1"/>
</dbReference>
<evidence type="ECO:0000313" key="3">
    <source>
        <dbReference type="EMBL" id="ANF55674.1"/>
    </source>
</evidence>
<dbReference type="InterPro" id="IPR000866">
    <property type="entry name" value="AhpC/TSA"/>
</dbReference>
<feature type="domain" description="Thioredoxin" evidence="2">
    <location>
        <begin position="68"/>
        <end position="211"/>
    </location>
</feature>
<dbReference type="Proteomes" id="UP000077603">
    <property type="component" value="Chromosome"/>
</dbReference>
<dbReference type="eggNOG" id="COG0526">
    <property type="taxonomic scope" value="Bacteria"/>
</dbReference>
<evidence type="ECO:0000313" key="4">
    <source>
        <dbReference type="Proteomes" id="UP000077603"/>
    </source>
</evidence>
<dbReference type="GO" id="GO:0015036">
    <property type="term" value="F:disulfide oxidoreductase activity"/>
    <property type="evidence" value="ECO:0007669"/>
    <property type="project" value="UniProtKB-ARBA"/>
</dbReference>
<dbReference type="GO" id="GO:0016209">
    <property type="term" value="F:antioxidant activity"/>
    <property type="evidence" value="ECO:0007669"/>
    <property type="project" value="InterPro"/>
</dbReference>
<name>A0A172Y8Y6_9CAUL</name>
<dbReference type="OrthoDB" id="9799347at2"/>
<dbReference type="InterPro" id="IPR050553">
    <property type="entry name" value="Thioredoxin_ResA/DsbE_sf"/>
</dbReference>